<reference evidence="10 11" key="1">
    <citation type="submission" date="2019-11" db="EMBL/GenBank/DDBJ databases">
        <title>Whole genome sequencing identifies a novel species of the genus Arsenicicoccus isolated from human blood.</title>
        <authorList>
            <person name="Jeong J.H."/>
            <person name="Kweon O.J."/>
            <person name="Kim H.R."/>
            <person name="Kim T.-H."/>
            <person name="Ha S.-M."/>
            <person name="Lee M.-K."/>
        </authorList>
    </citation>
    <scope>NUCLEOTIDE SEQUENCE [LARGE SCALE GENOMIC DNA]</scope>
    <source>
        <strain evidence="10 11">MKL-02</strain>
    </source>
</reference>
<evidence type="ECO:0000256" key="4">
    <source>
        <dbReference type="ARBA" id="ARBA00022989"/>
    </source>
</evidence>
<evidence type="ECO:0000256" key="7">
    <source>
        <dbReference type="SAM" id="Phobius"/>
    </source>
</evidence>
<dbReference type="EMBL" id="WLVL01000016">
    <property type="protein sequence ID" value="MTB70966.1"/>
    <property type="molecule type" value="Genomic_DNA"/>
</dbReference>
<feature type="transmembrane region" description="Helical" evidence="7">
    <location>
        <begin position="415"/>
        <end position="435"/>
    </location>
</feature>
<feature type="transmembrane region" description="Helical" evidence="7">
    <location>
        <begin position="365"/>
        <end position="386"/>
    </location>
</feature>
<protein>
    <submittedName>
        <fullName evidence="10">FtsX-like permease family protein</fullName>
    </submittedName>
</protein>
<keyword evidence="4 7" id="KW-1133">Transmembrane helix</keyword>
<evidence type="ECO:0000259" key="8">
    <source>
        <dbReference type="Pfam" id="PF02687"/>
    </source>
</evidence>
<evidence type="ECO:0000256" key="1">
    <source>
        <dbReference type="ARBA" id="ARBA00004651"/>
    </source>
</evidence>
<comment type="subcellular location">
    <subcellularLocation>
        <location evidence="1">Cell membrane</location>
        <topology evidence="1">Multi-pass membrane protein</topology>
    </subcellularLocation>
</comment>
<dbReference type="PANTHER" id="PTHR30572:SF4">
    <property type="entry name" value="ABC TRANSPORTER PERMEASE YTRF"/>
    <property type="match status" value="1"/>
</dbReference>
<sequence length="849" mass="88325">MLRASWKSLLGRKLRLLMSALAIVLGVSFVAGSLVFTDMLQQTFNGIMNGTVADVNVQQRAGDQEVMSGQSRGTITQEQVEAIGRVDGVQSAIGVVTVPDAFLIGRNGKVIGGQGAPAIGGNVVDAPAYGGQPGMVIKSGRMPSGAGEVAIDPTSLSRSGYQLGDTITIASSGAKPSMPVRIVGTVLWGAKESTGGATYAMVDARTAQTQWMGGKDAWQMAWVTARPGQDVDALAERVAAVAPAGFETVTGSTLAKRNEDSAASSLGFISTFLLVFAFIALVVGSFLIVNTFSILVAQRSRELALLRAMGASRPQVRRSVLFEAFVVGLVGSTLGLVLGLGVAMAIAAMFAAVGLDMGSVRPRLTPAPVLSAYGVGLLVTMLAAYAPARKASSVPPVAAMTGDAMTGKSDLGRRIVLGSVMTGVGVGALLAGLFWDGAPQRLWWIGAGALLTLLGVAFISPILGKPVLWALGRLYRAVYGQVGALAEQNAVRNPRRTAATASALMIGLTLVTTMAVLGQSAKTSTRDGIEEALRGDYLYSNPTFQPFSPTIADQAAKVEGVAGVHRYRMVRAQLAGAPETVGAIGEKDFDRILAGTVVAGSLADFGDGTMIVDRKTATDKGWRVGQRVDYTLGDTPLPLTVVALSSHPDGAGGGVVTTLGTLTRAGVPPVDSQVTVDLAPGTDKAAARARLEAVVKDLPMVTLQDQQEFADAQAKSIDQLLLMIYGLLLLAIIIAVLGIINTLALSVIERTREIGLLRAIGLGRGQLRRMMRLESVAIALLGSVLGLGMGLVFGYALIRALEGDGLHLHVPWLQLVAFLVVAGVVGVLAALWPAHRAARMDVLRAIQTE</sequence>
<accession>A0A6I3IVS6</accession>
<feature type="transmembrane region" description="Helical" evidence="7">
    <location>
        <begin position="498"/>
        <end position="517"/>
    </location>
</feature>
<name>A0A6I3IVS6_9MICO</name>
<dbReference type="InterPro" id="IPR050250">
    <property type="entry name" value="Macrolide_Exporter_MacB"/>
</dbReference>
<feature type="transmembrane region" description="Helical" evidence="7">
    <location>
        <begin position="776"/>
        <end position="798"/>
    </location>
</feature>
<feature type="transmembrane region" description="Helical" evidence="7">
    <location>
        <begin position="810"/>
        <end position="834"/>
    </location>
</feature>
<dbReference type="AlphaFoldDB" id="A0A6I3IVS6"/>
<keyword evidence="5 7" id="KW-0472">Membrane</keyword>
<evidence type="ECO:0000256" key="6">
    <source>
        <dbReference type="ARBA" id="ARBA00038076"/>
    </source>
</evidence>
<evidence type="ECO:0000256" key="2">
    <source>
        <dbReference type="ARBA" id="ARBA00022475"/>
    </source>
</evidence>
<gene>
    <name evidence="10" type="ORF">GGG17_03055</name>
</gene>
<dbReference type="PANTHER" id="PTHR30572">
    <property type="entry name" value="MEMBRANE COMPONENT OF TRANSPORTER-RELATED"/>
    <property type="match status" value="1"/>
</dbReference>
<dbReference type="Proteomes" id="UP000431092">
    <property type="component" value="Unassembled WGS sequence"/>
</dbReference>
<dbReference type="Pfam" id="PF12704">
    <property type="entry name" value="MacB_PCD"/>
    <property type="match status" value="2"/>
</dbReference>
<proteinExistence type="inferred from homology"/>
<dbReference type="RefSeq" id="WP_154592312.1">
    <property type="nucleotide sequence ID" value="NZ_WLVL01000016.1"/>
</dbReference>
<dbReference type="GO" id="GO:0005886">
    <property type="term" value="C:plasma membrane"/>
    <property type="evidence" value="ECO:0007669"/>
    <property type="project" value="UniProtKB-SubCell"/>
</dbReference>
<feature type="domain" description="ABC3 transporter permease C-terminal" evidence="8">
    <location>
        <begin position="275"/>
        <end position="396"/>
    </location>
</feature>
<dbReference type="GO" id="GO:0022857">
    <property type="term" value="F:transmembrane transporter activity"/>
    <property type="evidence" value="ECO:0007669"/>
    <property type="project" value="TreeGrafter"/>
</dbReference>
<comment type="similarity">
    <text evidence="6">Belongs to the ABC-4 integral membrane protein family.</text>
</comment>
<feature type="transmembrane region" description="Helical" evidence="7">
    <location>
        <begin position="320"/>
        <end position="353"/>
    </location>
</feature>
<feature type="transmembrane region" description="Helical" evidence="7">
    <location>
        <begin position="441"/>
        <end position="463"/>
    </location>
</feature>
<feature type="domain" description="MacB-like periplasmic core" evidence="9">
    <location>
        <begin position="497"/>
        <end position="693"/>
    </location>
</feature>
<keyword evidence="2" id="KW-1003">Cell membrane</keyword>
<keyword evidence="11" id="KW-1185">Reference proteome</keyword>
<evidence type="ECO:0000256" key="3">
    <source>
        <dbReference type="ARBA" id="ARBA00022692"/>
    </source>
</evidence>
<organism evidence="10 11">
    <name type="scientific">Arsenicicoccus cauae</name>
    <dbReference type="NCBI Taxonomy" id="2663847"/>
    <lineage>
        <taxon>Bacteria</taxon>
        <taxon>Bacillati</taxon>
        <taxon>Actinomycetota</taxon>
        <taxon>Actinomycetes</taxon>
        <taxon>Micrococcales</taxon>
        <taxon>Intrasporangiaceae</taxon>
        <taxon>Arsenicicoccus</taxon>
    </lineage>
</organism>
<dbReference type="InterPro" id="IPR003838">
    <property type="entry name" value="ABC3_permease_C"/>
</dbReference>
<feature type="domain" description="ABC3 transporter permease C-terminal" evidence="8">
    <location>
        <begin position="727"/>
        <end position="841"/>
    </location>
</feature>
<dbReference type="InterPro" id="IPR025857">
    <property type="entry name" value="MacB_PCD"/>
</dbReference>
<feature type="domain" description="MacB-like periplasmic core" evidence="9">
    <location>
        <begin position="17"/>
        <end position="240"/>
    </location>
</feature>
<evidence type="ECO:0000313" key="10">
    <source>
        <dbReference type="EMBL" id="MTB70966.1"/>
    </source>
</evidence>
<comment type="caution">
    <text evidence="10">The sequence shown here is derived from an EMBL/GenBank/DDBJ whole genome shotgun (WGS) entry which is preliminary data.</text>
</comment>
<evidence type="ECO:0000259" key="9">
    <source>
        <dbReference type="Pfam" id="PF12704"/>
    </source>
</evidence>
<feature type="transmembrane region" description="Helical" evidence="7">
    <location>
        <begin position="722"/>
        <end position="748"/>
    </location>
</feature>
<keyword evidence="3 7" id="KW-0812">Transmembrane</keyword>
<evidence type="ECO:0000256" key="5">
    <source>
        <dbReference type="ARBA" id="ARBA00023136"/>
    </source>
</evidence>
<feature type="transmembrane region" description="Helical" evidence="7">
    <location>
        <begin position="266"/>
        <end position="299"/>
    </location>
</feature>
<dbReference type="Pfam" id="PF02687">
    <property type="entry name" value="FtsX"/>
    <property type="match status" value="2"/>
</dbReference>
<evidence type="ECO:0000313" key="11">
    <source>
        <dbReference type="Proteomes" id="UP000431092"/>
    </source>
</evidence>